<sequence>MLKLFFDKTVSLILIAILLPVLIFVGVLVLVFMGYPVFYRQKRPGLHGKVFNMYKFRSMTNATDANGVLLPNKDRLTAFGKFLRRSSLDELPELLNVLKGDMSLVGPRPLLVEYLSLYSAEQAKRHQVKPGITGWAQVNGRNAISWEQKFAYDVWYVEHHSFMLDIRILCKTLLKVVKSEGVNAAEHVSMPPFRGAATEKEGQQDIYYTKHKLTNRS</sequence>
<protein>
    <submittedName>
        <fullName evidence="4">Sugar transferase</fullName>
    </submittedName>
</protein>
<comment type="caution">
    <text evidence="4">The sequence shown here is derived from an EMBL/GenBank/DDBJ whole genome shotgun (WGS) entry which is preliminary data.</text>
</comment>
<keyword evidence="2" id="KW-1133">Transmembrane helix</keyword>
<dbReference type="GO" id="GO:0016740">
    <property type="term" value="F:transferase activity"/>
    <property type="evidence" value="ECO:0007669"/>
    <property type="project" value="UniProtKB-KW"/>
</dbReference>
<evidence type="ECO:0000313" key="5">
    <source>
        <dbReference type="Proteomes" id="UP001500552"/>
    </source>
</evidence>
<dbReference type="RefSeq" id="WP_345161049.1">
    <property type="nucleotide sequence ID" value="NZ_BAABHC010000029.1"/>
</dbReference>
<evidence type="ECO:0000256" key="1">
    <source>
        <dbReference type="ARBA" id="ARBA00006464"/>
    </source>
</evidence>
<dbReference type="EMBL" id="BAABHC010000029">
    <property type="protein sequence ID" value="GAA4440070.1"/>
    <property type="molecule type" value="Genomic_DNA"/>
</dbReference>
<dbReference type="PANTHER" id="PTHR30576">
    <property type="entry name" value="COLANIC BIOSYNTHESIS UDP-GLUCOSE LIPID CARRIER TRANSFERASE"/>
    <property type="match status" value="1"/>
</dbReference>
<keyword evidence="2" id="KW-0472">Membrane</keyword>
<gene>
    <name evidence="4" type="ORF">GCM10023188_36910</name>
</gene>
<dbReference type="PANTHER" id="PTHR30576:SF8">
    <property type="entry name" value="UNDECAPRENYL-PHOSPHATE GALACTOSE PHOSPHOTRANSFERASE"/>
    <property type="match status" value="1"/>
</dbReference>
<evidence type="ECO:0000256" key="2">
    <source>
        <dbReference type="SAM" id="Phobius"/>
    </source>
</evidence>
<reference evidence="5" key="1">
    <citation type="journal article" date="2019" name="Int. J. Syst. Evol. Microbiol.">
        <title>The Global Catalogue of Microorganisms (GCM) 10K type strain sequencing project: providing services to taxonomists for standard genome sequencing and annotation.</title>
        <authorList>
            <consortium name="The Broad Institute Genomics Platform"/>
            <consortium name="The Broad Institute Genome Sequencing Center for Infectious Disease"/>
            <person name="Wu L."/>
            <person name="Ma J."/>
        </authorList>
    </citation>
    <scope>NUCLEOTIDE SEQUENCE [LARGE SCALE GENOMIC DNA]</scope>
    <source>
        <strain evidence="5">JCM 17926</strain>
    </source>
</reference>
<dbReference type="Proteomes" id="UP001500552">
    <property type="component" value="Unassembled WGS sequence"/>
</dbReference>
<comment type="similarity">
    <text evidence="1">Belongs to the bacterial sugar transferase family.</text>
</comment>
<evidence type="ECO:0000259" key="3">
    <source>
        <dbReference type="Pfam" id="PF02397"/>
    </source>
</evidence>
<keyword evidence="5" id="KW-1185">Reference proteome</keyword>
<accession>A0ABP8LYX9</accession>
<keyword evidence="2" id="KW-0812">Transmembrane</keyword>
<keyword evidence="4" id="KW-0808">Transferase</keyword>
<evidence type="ECO:0000313" key="4">
    <source>
        <dbReference type="EMBL" id="GAA4440070.1"/>
    </source>
</evidence>
<dbReference type="InterPro" id="IPR003362">
    <property type="entry name" value="Bact_transf"/>
</dbReference>
<proteinExistence type="inferred from homology"/>
<organism evidence="4 5">
    <name type="scientific">Pontibacter saemangeumensis</name>
    <dbReference type="NCBI Taxonomy" id="1084525"/>
    <lineage>
        <taxon>Bacteria</taxon>
        <taxon>Pseudomonadati</taxon>
        <taxon>Bacteroidota</taxon>
        <taxon>Cytophagia</taxon>
        <taxon>Cytophagales</taxon>
        <taxon>Hymenobacteraceae</taxon>
        <taxon>Pontibacter</taxon>
    </lineage>
</organism>
<dbReference type="Pfam" id="PF02397">
    <property type="entry name" value="Bac_transf"/>
    <property type="match status" value="1"/>
</dbReference>
<feature type="domain" description="Bacterial sugar transferase" evidence="3">
    <location>
        <begin position="3"/>
        <end position="178"/>
    </location>
</feature>
<name>A0ABP8LYX9_9BACT</name>
<feature type="transmembrane region" description="Helical" evidence="2">
    <location>
        <begin position="12"/>
        <end position="39"/>
    </location>
</feature>